<protein>
    <submittedName>
        <fullName evidence="1">Uncharacterized protein</fullName>
    </submittedName>
</protein>
<accession>A0A1Q8ZK23</accession>
<dbReference type="Proteomes" id="UP000186817">
    <property type="component" value="Unassembled WGS sequence"/>
</dbReference>
<dbReference type="AlphaFoldDB" id="A0A1Q8ZK23"/>
<sequence length="36" mass="3810">MLRTRYILTLSSAGAKAPAPDATTAFVDPAGMHHIQ</sequence>
<proteinExistence type="predicted"/>
<evidence type="ECO:0000313" key="1">
    <source>
        <dbReference type="EMBL" id="OLP20498.1"/>
    </source>
</evidence>
<feature type="non-terminal residue" evidence="1">
    <location>
        <position position="36"/>
    </location>
</feature>
<dbReference type="EMBL" id="LSRX01009686">
    <property type="protein sequence ID" value="OLP20498.1"/>
    <property type="molecule type" value="Genomic_DNA"/>
</dbReference>
<gene>
    <name evidence="1" type="ORF">AK812_SmicGene49045</name>
</gene>
<comment type="caution">
    <text evidence="1">The sequence shown here is derived from an EMBL/GenBank/DDBJ whole genome shotgun (WGS) entry which is preliminary data.</text>
</comment>
<organism evidence="1 2">
    <name type="scientific">Symbiodinium microadriaticum</name>
    <name type="common">Dinoflagellate</name>
    <name type="synonym">Zooxanthella microadriatica</name>
    <dbReference type="NCBI Taxonomy" id="2951"/>
    <lineage>
        <taxon>Eukaryota</taxon>
        <taxon>Sar</taxon>
        <taxon>Alveolata</taxon>
        <taxon>Dinophyceae</taxon>
        <taxon>Suessiales</taxon>
        <taxon>Symbiodiniaceae</taxon>
        <taxon>Symbiodinium</taxon>
    </lineage>
</organism>
<evidence type="ECO:0000313" key="2">
    <source>
        <dbReference type="Proteomes" id="UP000186817"/>
    </source>
</evidence>
<keyword evidence="2" id="KW-1185">Reference proteome</keyword>
<name>A0A1Q8ZK23_SYMMI</name>
<reference evidence="1 2" key="1">
    <citation type="submission" date="2016-02" db="EMBL/GenBank/DDBJ databases">
        <title>Genome analysis of coral dinoflagellate symbionts highlights evolutionary adaptations to a symbiotic lifestyle.</title>
        <authorList>
            <person name="Aranda M."/>
            <person name="Li Y."/>
            <person name="Liew Y.J."/>
            <person name="Baumgarten S."/>
            <person name="Simakov O."/>
            <person name="Wilson M."/>
            <person name="Piel J."/>
            <person name="Ashoor H."/>
            <person name="Bougouffa S."/>
            <person name="Bajic V.B."/>
            <person name="Ryu T."/>
            <person name="Ravasi T."/>
            <person name="Bayer T."/>
            <person name="Micklem G."/>
            <person name="Kim H."/>
            <person name="Bhak J."/>
            <person name="Lajeunesse T.C."/>
            <person name="Voolstra C.R."/>
        </authorList>
    </citation>
    <scope>NUCLEOTIDE SEQUENCE [LARGE SCALE GENOMIC DNA]</scope>
    <source>
        <strain evidence="1 2">CCMP2467</strain>
    </source>
</reference>